<reference evidence="1" key="2">
    <citation type="submission" date="2020-11" db="EMBL/GenBank/DDBJ databases">
        <authorList>
            <person name="McCartney M.A."/>
            <person name="Auch B."/>
            <person name="Kono T."/>
            <person name="Mallez S."/>
            <person name="Becker A."/>
            <person name="Gohl D.M."/>
            <person name="Silverstein K.A.T."/>
            <person name="Koren S."/>
            <person name="Bechman K.B."/>
            <person name="Herman A."/>
            <person name="Abrahante J.E."/>
            <person name="Garbe J."/>
        </authorList>
    </citation>
    <scope>NUCLEOTIDE SEQUENCE</scope>
    <source>
        <strain evidence="1">Duluth1</strain>
        <tissue evidence="1">Whole animal</tissue>
    </source>
</reference>
<comment type="caution">
    <text evidence="1">The sequence shown here is derived from an EMBL/GenBank/DDBJ whole genome shotgun (WGS) entry which is preliminary data.</text>
</comment>
<name>A0A9D4KZW1_DREPO</name>
<gene>
    <name evidence="1" type="ORF">DPMN_091350</name>
</gene>
<protein>
    <submittedName>
        <fullName evidence="1">Uncharacterized protein</fullName>
    </submittedName>
</protein>
<dbReference type="AlphaFoldDB" id="A0A9D4KZW1"/>
<proteinExistence type="predicted"/>
<organism evidence="1 2">
    <name type="scientific">Dreissena polymorpha</name>
    <name type="common">Zebra mussel</name>
    <name type="synonym">Mytilus polymorpha</name>
    <dbReference type="NCBI Taxonomy" id="45954"/>
    <lineage>
        <taxon>Eukaryota</taxon>
        <taxon>Metazoa</taxon>
        <taxon>Spiralia</taxon>
        <taxon>Lophotrochozoa</taxon>
        <taxon>Mollusca</taxon>
        <taxon>Bivalvia</taxon>
        <taxon>Autobranchia</taxon>
        <taxon>Heteroconchia</taxon>
        <taxon>Euheterodonta</taxon>
        <taxon>Imparidentia</taxon>
        <taxon>Neoheterodontei</taxon>
        <taxon>Myida</taxon>
        <taxon>Dreissenoidea</taxon>
        <taxon>Dreissenidae</taxon>
        <taxon>Dreissena</taxon>
    </lineage>
</organism>
<reference evidence="1" key="1">
    <citation type="journal article" date="2019" name="bioRxiv">
        <title>The Genome of the Zebra Mussel, Dreissena polymorpha: A Resource for Invasive Species Research.</title>
        <authorList>
            <person name="McCartney M.A."/>
            <person name="Auch B."/>
            <person name="Kono T."/>
            <person name="Mallez S."/>
            <person name="Zhang Y."/>
            <person name="Obille A."/>
            <person name="Becker A."/>
            <person name="Abrahante J.E."/>
            <person name="Garbe J."/>
            <person name="Badalamenti J.P."/>
            <person name="Herman A."/>
            <person name="Mangelson H."/>
            <person name="Liachko I."/>
            <person name="Sullivan S."/>
            <person name="Sone E.D."/>
            <person name="Koren S."/>
            <person name="Silverstein K.A.T."/>
            <person name="Beckman K.B."/>
            <person name="Gohl D.M."/>
        </authorList>
    </citation>
    <scope>NUCLEOTIDE SEQUENCE</scope>
    <source>
        <strain evidence="1">Duluth1</strain>
        <tissue evidence="1">Whole animal</tissue>
    </source>
</reference>
<dbReference type="Proteomes" id="UP000828390">
    <property type="component" value="Unassembled WGS sequence"/>
</dbReference>
<dbReference type="EMBL" id="JAIWYP010000003">
    <property type="protein sequence ID" value="KAH3848965.1"/>
    <property type="molecule type" value="Genomic_DNA"/>
</dbReference>
<accession>A0A9D4KZW1</accession>
<sequence>MKSKEATELHNVINVHYKKVEWFTFASLIDLYIMALQTDNLTIKRVTWSFNQAILKAYSKRQKQSHKAHTIIAGHIRRKSIMS</sequence>
<evidence type="ECO:0000313" key="1">
    <source>
        <dbReference type="EMBL" id="KAH3848965.1"/>
    </source>
</evidence>
<evidence type="ECO:0000313" key="2">
    <source>
        <dbReference type="Proteomes" id="UP000828390"/>
    </source>
</evidence>
<keyword evidence="2" id="KW-1185">Reference proteome</keyword>